<dbReference type="InParanoid" id="A0A084QR43"/>
<dbReference type="OMA" id="DRWNTEV"/>
<keyword evidence="7 11" id="KW-0496">Mitochondrion</keyword>
<evidence type="ECO:0000256" key="8">
    <source>
        <dbReference type="ARBA" id="ARBA00023136"/>
    </source>
</evidence>
<evidence type="ECO:0000256" key="5">
    <source>
        <dbReference type="ARBA" id="ARBA00022692"/>
    </source>
</evidence>
<dbReference type="SUPFAM" id="SSF58113">
    <property type="entry name" value="Apolipoprotein A-I"/>
    <property type="match status" value="1"/>
</dbReference>
<dbReference type="AlphaFoldDB" id="A0A084QR43"/>
<dbReference type="STRING" id="1283841.A0A084QR43"/>
<accession>A0A084QR43</accession>
<evidence type="ECO:0000256" key="4">
    <source>
        <dbReference type="ARBA" id="ARBA00018170"/>
    </source>
</evidence>
<keyword evidence="11" id="KW-0999">Mitochondrion inner membrane</keyword>
<reference evidence="12 13" key="1">
    <citation type="journal article" date="2014" name="BMC Genomics">
        <title>Comparative genome sequencing reveals chemotype-specific gene clusters in the toxigenic black mold Stachybotrys.</title>
        <authorList>
            <person name="Semeiks J."/>
            <person name="Borek D."/>
            <person name="Otwinowski Z."/>
            <person name="Grishin N.V."/>
        </authorList>
    </citation>
    <scope>NUCLEOTIDE SEQUENCE [LARGE SCALE GENOMIC DNA]</scope>
    <source>
        <strain evidence="12 13">IBT 40285</strain>
    </source>
</reference>
<keyword evidence="8" id="KW-0472">Membrane</keyword>
<protein>
    <recommendedName>
        <fullName evidence="4 11">MICOS complex subunit MIC12</fullName>
    </recommendedName>
    <alternativeName>
        <fullName evidence="10 11">Altered inheritance of mitochondria protein 5, mitochondrial</fullName>
    </alternativeName>
    <alternativeName>
        <fullName evidence="9 11">Found in mitochondrial proteome protein 51</fullName>
    </alternativeName>
</protein>
<keyword evidence="6" id="KW-1133">Transmembrane helix</keyword>
<comment type="subunit">
    <text evidence="11">Component of the mitochondrial contact site and cristae organizing system (MICOS) complex.</text>
</comment>
<evidence type="ECO:0000256" key="7">
    <source>
        <dbReference type="ARBA" id="ARBA00023128"/>
    </source>
</evidence>
<dbReference type="GO" id="GO:0044284">
    <property type="term" value="C:mitochondrial crista junction"/>
    <property type="evidence" value="ECO:0007669"/>
    <property type="project" value="InterPro"/>
</dbReference>
<comment type="subcellular location">
    <subcellularLocation>
        <location evidence="2">Membrane</location>
    </subcellularLocation>
    <subcellularLocation>
        <location evidence="11">Mitochondrion inner membrane</location>
        <topology evidence="11">Single-pass membrane protein</topology>
    </subcellularLocation>
</comment>
<sequence>MGFTSGFAGGVTVTLSVAYFSVLAHQRIREQQGQILRSQALAVQNVIDPIPAPLPPSRREIAAAQRAKATEVVKDRWNHEVQNAAQWLQHKDWDEVREGIEENVAHLWTRVFGEATAGAEQAKDKLEPLAASAKAGAEKAGDDAKARARWELSRAENAAAAAATDAKIVAKNAASGTKQATEDAATDAKGVLASALEKGRGKAQEMVDKTKAAVSAAEEKAEPKADGKILRPLDPVQKALHQRYEKPGPLANKTVKEALEERYIPMDKRDNTVLRGI</sequence>
<dbReference type="GO" id="GO:0061617">
    <property type="term" value="C:MICOS complex"/>
    <property type="evidence" value="ECO:0007669"/>
    <property type="project" value="UniProtKB-UniRule"/>
</dbReference>
<evidence type="ECO:0000256" key="2">
    <source>
        <dbReference type="ARBA" id="ARBA00004370"/>
    </source>
</evidence>
<gene>
    <name evidence="12" type="ORF">S40285_01317</name>
</gene>
<evidence type="ECO:0000313" key="13">
    <source>
        <dbReference type="Proteomes" id="UP000028524"/>
    </source>
</evidence>
<evidence type="ECO:0000256" key="3">
    <source>
        <dbReference type="ARBA" id="ARBA00009188"/>
    </source>
</evidence>
<dbReference type="GO" id="GO:0042407">
    <property type="term" value="P:cristae formation"/>
    <property type="evidence" value="ECO:0007669"/>
    <property type="project" value="InterPro"/>
</dbReference>
<keyword evidence="13" id="KW-1185">Reference proteome</keyword>
<organism evidence="12 13">
    <name type="scientific">Stachybotrys chlorohalonatus (strain IBT 40285)</name>
    <dbReference type="NCBI Taxonomy" id="1283841"/>
    <lineage>
        <taxon>Eukaryota</taxon>
        <taxon>Fungi</taxon>
        <taxon>Dikarya</taxon>
        <taxon>Ascomycota</taxon>
        <taxon>Pezizomycotina</taxon>
        <taxon>Sordariomycetes</taxon>
        <taxon>Hypocreomycetidae</taxon>
        <taxon>Hypocreales</taxon>
        <taxon>Stachybotryaceae</taxon>
        <taxon>Stachybotrys</taxon>
    </lineage>
</organism>
<dbReference type="OrthoDB" id="4037694at2759"/>
<evidence type="ECO:0000256" key="6">
    <source>
        <dbReference type="ARBA" id="ARBA00022989"/>
    </source>
</evidence>
<dbReference type="Proteomes" id="UP000028524">
    <property type="component" value="Unassembled WGS sequence"/>
</dbReference>
<name>A0A084QR43_STAC4</name>
<dbReference type="InterPro" id="IPR031463">
    <property type="entry name" value="Mic12"/>
</dbReference>
<evidence type="ECO:0000256" key="11">
    <source>
        <dbReference type="RuleBase" id="RU363010"/>
    </source>
</evidence>
<evidence type="ECO:0000256" key="9">
    <source>
        <dbReference type="ARBA" id="ARBA00032159"/>
    </source>
</evidence>
<evidence type="ECO:0000313" key="12">
    <source>
        <dbReference type="EMBL" id="KFA66428.1"/>
    </source>
</evidence>
<keyword evidence="5" id="KW-0812">Transmembrane</keyword>
<dbReference type="EMBL" id="KL660461">
    <property type="protein sequence ID" value="KFA66428.1"/>
    <property type="molecule type" value="Genomic_DNA"/>
</dbReference>
<proteinExistence type="inferred from homology"/>
<comment type="similarity">
    <text evidence="3 11">Belongs to the MICOS complex subunit Mic12 family.</text>
</comment>
<evidence type="ECO:0000256" key="1">
    <source>
        <dbReference type="ARBA" id="ARBA00002689"/>
    </source>
</evidence>
<comment type="function">
    <text evidence="1 11">Component of the MICOS complex, a large protein complex of the mitochondrial inner membrane that plays crucial roles in the maintenance of crista junctions, inner membrane architecture, and formation of contact sites to the outer membrane.</text>
</comment>
<evidence type="ECO:0000256" key="10">
    <source>
        <dbReference type="ARBA" id="ARBA00032985"/>
    </source>
</evidence>
<dbReference type="HOGENOM" id="CLU_056216_0_0_1"/>
<dbReference type="Pfam" id="PF17050">
    <property type="entry name" value="AIM5"/>
    <property type="match status" value="1"/>
</dbReference>